<evidence type="ECO:0000256" key="1">
    <source>
        <dbReference type="SAM" id="SignalP"/>
    </source>
</evidence>
<evidence type="ECO:0000313" key="3">
    <source>
        <dbReference type="EMBL" id="CAH0367758.1"/>
    </source>
</evidence>
<name>A0A8J2SDH2_9STRA</name>
<feature type="signal peptide" evidence="1">
    <location>
        <begin position="1"/>
        <end position="15"/>
    </location>
</feature>
<organism evidence="3 4">
    <name type="scientific">Pelagomonas calceolata</name>
    <dbReference type="NCBI Taxonomy" id="35677"/>
    <lineage>
        <taxon>Eukaryota</taxon>
        <taxon>Sar</taxon>
        <taxon>Stramenopiles</taxon>
        <taxon>Ochrophyta</taxon>
        <taxon>Pelagophyceae</taxon>
        <taxon>Pelagomonadales</taxon>
        <taxon>Pelagomonadaceae</taxon>
        <taxon>Pelagomonas</taxon>
    </lineage>
</organism>
<dbReference type="GO" id="GO:0016887">
    <property type="term" value="F:ATP hydrolysis activity"/>
    <property type="evidence" value="ECO:0007669"/>
    <property type="project" value="TreeGrafter"/>
</dbReference>
<reference evidence="3" key="1">
    <citation type="submission" date="2021-11" db="EMBL/GenBank/DDBJ databases">
        <authorList>
            <consortium name="Genoscope - CEA"/>
            <person name="William W."/>
        </authorList>
    </citation>
    <scope>NUCLEOTIDE SEQUENCE</scope>
</reference>
<dbReference type="GO" id="GO:0005737">
    <property type="term" value="C:cytoplasm"/>
    <property type="evidence" value="ECO:0007669"/>
    <property type="project" value="TreeGrafter"/>
</dbReference>
<dbReference type="Pfam" id="PF01467">
    <property type="entry name" value="CTP_transf_like"/>
    <property type="match status" value="1"/>
</dbReference>
<accession>A0A8J2SDH2</accession>
<comment type="caution">
    <text evidence="3">The sequence shown here is derived from an EMBL/GenBank/DDBJ whole genome shotgun (WGS) entry which is preliminary data.</text>
</comment>
<dbReference type="PANTHER" id="PTHR31285:SF0">
    <property type="entry name" value="NICOTINAMIDE MONONUCLEOTIDE ADENYLYLTRANSFERASE"/>
    <property type="match status" value="1"/>
</dbReference>
<feature type="domain" description="Cytidyltransferase-like" evidence="2">
    <location>
        <begin position="39"/>
        <end position="208"/>
    </location>
</feature>
<protein>
    <recommendedName>
        <fullName evidence="2">Cytidyltransferase-like domain-containing protein</fullName>
    </recommendedName>
</protein>
<dbReference type="PANTHER" id="PTHR31285">
    <property type="entry name" value="NICOTINAMIDE MONONUCLEOTIDE ADENYLYLTRANSFERASE"/>
    <property type="match status" value="1"/>
</dbReference>
<dbReference type="Proteomes" id="UP000789595">
    <property type="component" value="Unassembled WGS sequence"/>
</dbReference>
<dbReference type="InterPro" id="IPR014729">
    <property type="entry name" value="Rossmann-like_a/b/a_fold"/>
</dbReference>
<dbReference type="AlphaFoldDB" id="A0A8J2SDH2"/>
<dbReference type="OrthoDB" id="5591297at2759"/>
<dbReference type="SUPFAM" id="SSF52374">
    <property type="entry name" value="Nucleotidylyl transferase"/>
    <property type="match status" value="1"/>
</dbReference>
<evidence type="ECO:0000313" key="4">
    <source>
        <dbReference type="Proteomes" id="UP000789595"/>
    </source>
</evidence>
<evidence type="ECO:0000259" key="2">
    <source>
        <dbReference type="Pfam" id="PF01467"/>
    </source>
</evidence>
<dbReference type="Gene3D" id="3.40.50.620">
    <property type="entry name" value="HUPs"/>
    <property type="match status" value="1"/>
</dbReference>
<gene>
    <name evidence="3" type="ORF">PECAL_2P07950</name>
</gene>
<feature type="chain" id="PRO_5035284013" description="Cytidyltransferase-like domain-containing protein" evidence="1">
    <location>
        <begin position="16"/>
        <end position="213"/>
    </location>
</feature>
<dbReference type="EMBL" id="CAKKNE010000002">
    <property type="protein sequence ID" value="CAH0367758.1"/>
    <property type="molecule type" value="Genomic_DNA"/>
</dbReference>
<dbReference type="GO" id="GO:0005634">
    <property type="term" value="C:nucleus"/>
    <property type="evidence" value="ECO:0007669"/>
    <property type="project" value="TreeGrafter"/>
</dbReference>
<keyword evidence="4" id="KW-1185">Reference proteome</keyword>
<keyword evidence="1" id="KW-0732">Signal</keyword>
<dbReference type="InterPro" id="IPR004821">
    <property type="entry name" value="Cyt_trans-like"/>
</dbReference>
<sequence length="213" mass="23404">MIMLALLTKFLAREAELVVISAKGQALETVPRPKGRLLVFPGSFDPLHEGHTKLAEAALDATKQRDAEEPSLLYEISLKNADKGVIDVKQAEERLLQFKKANAAVALTRRALYVEKSQLFGPCDFVMGADTASRVLDAKYYGGVEGLAEALDTLRSRGCGFVVAGRLGEQSFVDAHEALASAPDSHRDMFLEIPDFRVDISSTELRERARSRK</sequence>
<dbReference type="GO" id="GO:0000309">
    <property type="term" value="F:nicotinamide-nucleotide adenylyltransferase activity"/>
    <property type="evidence" value="ECO:0007669"/>
    <property type="project" value="TreeGrafter"/>
</dbReference>
<proteinExistence type="predicted"/>